<organism evidence="2">
    <name type="scientific">Graphocephala atropunctata</name>
    <dbReference type="NCBI Taxonomy" id="36148"/>
    <lineage>
        <taxon>Eukaryota</taxon>
        <taxon>Metazoa</taxon>
        <taxon>Ecdysozoa</taxon>
        <taxon>Arthropoda</taxon>
        <taxon>Hexapoda</taxon>
        <taxon>Insecta</taxon>
        <taxon>Pterygota</taxon>
        <taxon>Neoptera</taxon>
        <taxon>Paraneoptera</taxon>
        <taxon>Hemiptera</taxon>
        <taxon>Auchenorrhyncha</taxon>
        <taxon>Membracoidea</taxon>
        <taxon>Cicadellidae</taxon>
        <taxon>Cicadellinae</taxon>
        <taxon>Cicadellini</taxon>
        <taxon>Graphocephala</taxon>
    </lineage>
</organism>
<accession>A0A1B6KR63</accession>
<name>A0A1B6KR63_9HEMI</name>
<dbReference type="AlphaFoldDB" id="A0A1B6KR63"/>
<evidence type="ECO:0000313" key="1">
    <source>
        <dbReference type="EMBL" id="JAT08911.1"/>
    </source>
</evidence>
<evidence type="ECO:0000313" key="2">
    <source>
        <dbReference type="EMBL" id="JAT13921.1"/>
    </source>
</evidence>
<proteinExistence type="predicted"/>
<protein>
    <submittedName>
        <fullName evidence="2">Uncharacterized protein</fullName>
    </submittedName>
</protein>
<gene>
    <name evidence="1" type="ORF">g.2934</name>
    <name evidence="2" type="ORF">g.2935</name>
</gene>
<dbReference type="EMBL" id="GEBQ01026056">
    <property type="protein sequence ID" value="JAT13921.1"/>
    <property type="molecule type" value="Transcribed_RNA"/>
</dbReference>
<dbReference type="EMBL" id="GEBQ01031066">
    <property type="protein sequence ID" value="JAT08911.1"/>
    <property type="molecule type" value="Transcribed_RNA"/>
</dbReference>
<reference evidence="2" key="1">
    <citation type="submission" date="2015-11" db="EMBL/GenBank/DDBJ databases">
        <title>De novo transcriptome assembly of four potential Pierce s Disease insect vectors from Arizona vineyards.</title>
        <authorList>
            <person name="Tassone E.E."/>
        </authorList>
    </citation>
    <scope>NUCLEOTIDE SEQUENCE</scope>
</reference>
<sequence length="134" mass="15816">MAEYLRRDLLCIWCVAHRSDLTMSDLESAVIEVRHWKINLKAVGTFYRASTLRFEELETLAELTKQTVYRLPAHFVVWKHCKTTFRCHLSQSLILKFEVSKKLFVDSLSLMEDDCYPGGYEEKLEKEGPRELER</sequence>
<feature type="non-terminal residue" evidence="2">
    <location>
        <position position="134"/>
    </location>
</feature>